<dbReference type="GeneID" id="300405538"/>
<evidence type="ECO:0000313" key="1">
    <source>
        <dbReference type="EMBL" id="VVE28570.1"/>
    </source>
</evidence>
<evidence type="ECO:0000313" key="2">
    <source>
        <dbReference type="Proteomes" id="UP000366945"/>
    </source>
</evidence>
<name>A0A5E4WXR6_9BURK</name>
<organism evidence="1 2">
    <name type="scientific">Pandoraea pneumonica</name>
    <dbReference type="NCBI Taxonomy" id="2508299"/>
    <lineage>
        <taxon>Bacteria</taxon>
        <taxon>Pseudomonadati</taxon>
        <taxon>Pseudomonadota</taxon>
        <taxon>Betaproteobacteria</taxon>
        <taxon>Burkholderiales</taxon>
        <taxon>Burkholderiaceae</taxon>
        <taxon>Pandoraea</taxon>
    </lineage>
</organism>
<dbReference type="Proteomes" id="UP000366945">
    <property type="component" value="Unassembled WGS sequence"/>
</dbReference>
<dbReference type="EMBL" id="CABPSK010000003">
    <property type="protein sequence ID" value="VVE28570.1"/>
    <property type="molecule type" value="Genomic_DNA"/>
</dbReference>
<sequence length="97" mass="10679">MPTLLSQRLKQHGTTQTLRELPAVLPTGFTAARQSDFARPRRALCLCLLSLAAAIVYASSERPQAPTPQPAKRSPGVIRTKCSSDCLHPTRPLRRFV</sequence>
<reference evidence="1 2" key="1">
    <citation type="submission" date="2019-08" db="EMBL/GenBank/DDBJ databases">
        <authorList>
            <person name="Peeters C."/>
        </authorList>
    </citation>
    <scope>NUCLEOTIDE SEQUENCE [LARGE SCALE GENOMIC DNA]</scope>
    <source>
        <strain evidence="1 2">LMG 31114</strain>
    </source>
</reference>
<dbReference type="RefSeq" id="WP_150680775.1">
    <property type="nucleotide sequence ID" value="NZ_CABPSK010000003.1"/>
</dbReference>
<keyword evidence="2" id="KW-1185">Reference proteome</keyword>
<protein>
    <submittedName>
        <fullName evidence="1">Uncharacterized protein</fullName>
    </submittedName>
</protein>
<proteinExistence type="predicted"/>
<accession>A0A5E4WXR6</accession>
<dbReference type="AlphaFoldDB" id="A0A5E4WXR6"/>
<gene>
    <name evidence="1" type="ORF">PPN31114_03531</name>
</gene>